<dbReference type="AlphaFoldDB" id="A0A7D7LG17"/>
<evidence type="ECO:0000256" key="1">
    <source>
        <dbReference type="ARBA" id="ARBA00009299"/>
    </source>
</evidence>
<dbReference type="InterPro" id="IPR016024">
    <property type="entry name" value="ARM-type_fold"/>
</dbReference>
<dbReference type="Pfam" id="PF05729">
    <property type="entry name" value="NACHT"/>
    <property type="match status" value="1"/>
</dbReference>
<feature type="domain" description="AAA+ ATPase" evidence="5">
    <location>
        <begin position="265"/>
        <end position="405"/>
    </location>
</feature>
<dbReference type="Pfam" id="PF03130">
    <property type="entry name" value="HEAT_PBS"/>
    <property type="match status" value="1"/>
</dbReference>
<dbReference type="GO" id="GO:0030089">
    <property type="term" value="C:phycobilisome"/>
    <property type="evidence" value="ECO:0007669"/>
    <property type="project" value="UniProtKB-KW"/>
</dbReference>
<gene>
    <name evidence="6" type="ORF">HUN01_26990</name>
</gene>
<dbReference type="SUPFAM" id="SSF52540">
    <property type="entry name" value="P-loop containing nucleoside triphosphate hydrolases"/>
    <property type="match status" value="1"/>
</dbReference>
<keyword evidence="7" id="KW-1185">Reference proteome</keyword>
<evidence type="ECO:0000256" key="4">
    <source>
        <dbReference type="ARBA" id="ARBA00023239"/>
    </source>
</evidence>
<dbReference type="InterPro" id="IPR054570">
    <property type="entry name" value="NCC-H_dom"/>
</dbReference>
<dbReference type="InterPro" id="IPR007111">
    <property type="entry name" value="NACHT_NTPase"/>
</dbReference>
<reference evidence="7" key="1">
    <citation type="submission" date="2020-06" db="EMBL/GenBank/DDBJ databases">
        <title>Nostoc edaphicum CCNP1411 genome.</title>
        <authorList>
            <person name="Fidor A."/>
            <person name="Grabski M."/>
            <person name="Gawor J."/>
            <person name="Gromadka R."/>
            <person name="Wegrzyn G."/>
            <person name="Mazur-Marzec H."/>
        </authorList>
    </citation>
    <scope>NUCLEOTIDE SEQUENCE [LARGE SCALE GENOMIC DNA]</scope>
    <source>
        <strain evidence="7">CCNP1411</strain>
    </source>
</reference>
<dbReference type="Proteomes" id="UP000514713">
    <property type="component" value="Chromosome"/>
</dbReference>
<dbReference type="PANTHER" id="PTHR12697">
    <property type="entry name" value="PBS LYASE HEAT-LIKE PROTEIN"/>
    <property type="match status" value="1"/>
</dbReference>
<dbReference type="InterPro" id="IPR004155">
    <property type="entry name" value="PBS_lyase_HEAT"/>
</dbReference>
<dbReference type="Pfam" id="PF22730">
    <property type="entry name" value="NCC-H"/>
    <property type="match status" value="1"/>
</dbReference>
<keyword evidence="3" id="KW-0605">Phycobilisome</keyword>
<dbReference type="PROSITE" id="PS50176">
    <property type="entry name" value="ARM_REPEAT"/>
    <property type="match status" value="3"/>
</dbReference>
<dbReference type="Pfam" id="PF13646">
    <property type="entry name" value="HEAT_2"/>
    <property type="match status" value="5"/>
</dbReference>
<dbReference type="RefSeq" id="WP_181928727.1">
    <property type="nucleotide sequence ID" value="NZ_CP054698.1"/>
</dbReference>
<dbReference type="InterPro" id="IPR003593">
    <property type="entry name" value="AAA+_ATPase"/>
</dbReference>
<organism evidence="6 7">
    <name type="scientific">Nostoc edaphicum CCNP1411</name>
    <dbReference type="NCBI Taxonomy" id="1472755"/>
    <lineage>
        <taxon>Bacteria</taxon>
        <taxon>Bacillati</taxon>
        <taxon>Cyanobacteriota</taxon>
        <taxon>Cyanophyceae</taxon>
        <taxon>Nostocales</taxon>
        <taxon>Nostocaceae</taxon>
        <taxon>Nostoc</taxon>
    </lineage>
</organism>
<dbReference type="Pfam" id="PF19959">
    <property type="entry name" value="EAD4"/>
    <property type="match status" value="1"/>
</dbReference>
<dbReference type="SMART" id="SM00567">
    <property type="entry name" value="EZ_HEAT"/>
    <property type="match status" value="14"/>
</dbReference>
<keyword evidence="2" id="KW-0042">Antenna complex</keyword>
<dbReference type="PANTHER" id="PTHR12697:SF5">
    <property type="entry name" value="DEOXYHYPUSINE HYDROXYLASE"/>
    <property type="match status" value="1"/>
</dbReference>
<evidence type="ECO:0000313" key="6">
    <source>
        <dbReference type="EMBL" id="QMS91054.1"/>
    </source>
</evidence>
<accession>A0A7D7LG17</accession>
<sequence length="1263" mass="143011">MSRNIRGDESVLENVLSLVEALLQLSEKQDCESKLPLCAVWNADKLRITGYKSQQTRGNRSKTTEVGTKKEYLFNQIKDAGKTLKLPPQKAESNVSQEKRELDELQTALDWLKELGVREDQKSTKNQGYWKFTLTLKHQTATIKDNLQVVKQKWNEYQKTNLKETFQVQTTDSFDWQEICGAMLEKHKRLTTNELLFADDEMKFELEAIHVPLALVERNKPKKCTEDISAEQGSRLYEPSYEEKQRFEHEAFLEQIIRDGVGKTQGHRIALIGEPGAGKTTQLQTIAFWILKKNLGLPIWISLADLQEKSVENYLLQDWLKNALEVVRVKEEQENAIADLFKNNRVWLLLDAADEISSLQPLTEISQQLTGWVKNARVVLTCRVNVWEANANALENFETYRLLNFEYPQQVQEFIGRWFHNKDADKGEKLWQELDKAERQRIQDLVKNPLRLALLCSTWQGSDKGLPETKAGLYQHFVEEVYKWKENRFPTTEQQQEELNAALGRLAKRAIDQETSRFRLRHKFVREELGDAKQQNSLFWLALKLGWLNEVGLAAESATKEKVYAFYHPTFEEYFAALVVDDWHEFLNHVPDNPALGVYRIFAPQWKEVILLWLGREDMGREKKEEFIQALVKFDDGCGEYRAIDRVRKGFYEFRTYFLAAVGVDEWKNSVNTDAIVAEIVKWRCAEFKVEVNRWVEFLTPIAKGAETALSQTNRIKAIAALVELINKPQLDDSNRWQAAFSLGQIGSGDQKAIDALVELISKPKLDDNILRLAAFSLGQIGSGNQKAIDALVKLIGKTQLDYSTRWQAAERLGEIGSGNQKAIDALVELISKPQLDDDTRRLAAESLRQIGSGNQKAIDALVELIGKPQLNDDIRRLAAKSLRQIDSGNQKALAALVELINKPQLDDSTRWQAAFSLGQIDSGNQKAIDALVELIGKPQLDDSTRWQVAFSLGQIDSGNQKAIDALVELIGKPQLDDFTRWRAAYILGQIGSGNQKAIAALVELIGKPQLDDSTRSQVAESLWQIDPGNQEAIDALVELIGKPQLDYSTRRQAAYILGEIGSGNQEAIDALVKLIGKPQLDDSTRRQTAESLGKIGPSNQKTIAALVELIGKPQLDYFTRRQAAYILGQIGSGNQKAIAALLELIGNPQLDNDTRRQAAESLGQIGSGNQKAIAALLELIGNPQLDDDTRRQAAESLGKIMLEEQMPSVVTVLKDYLSPETYENDFKRFDNCYEVIWKCAQSMPYPAFYQAWHQQEKVKDGE</sequence>
<dbReference type="InterPro" id="IPR045434">
    <property type="entry name" value="EAD4"/>
</dbReference>
<dbReference type="KEGG" id="ned:HUN01_26990"/>
<dbReference type="InterPro" id="IPR000225">
    <property type="entry name" value="Armadillo"/>
</dbReference>
<protein>
    <submittedName>
        <fullName evidence="6">HEAT repeat domain-containing protein</fullName>
    </submittedName>
</protein>
<dbReference type="Gene3D" id="3.40.50.300">
    <property type="entry name" value="P-loop containing nucleotide triphosphate hydrolases"/>
    <property type="match status" value="1"/>
</dbReference>
<dbReference type="SUPFAM" id="SSF48371">
    <property type="entry name" value="ARM repeat"/>
    <property type="match status" value="2"/>
</dbReference>
<dbReference type="GO" id="GO:0016829">
    <property type="term" value="F:lyase activity"/>
    <property type="evidence" value="ECO:0007669"/>
    <property type="project" value="UniProtKB-KW"/>
</dbReference>
<name>A0A7D7LG17_9NOSO</name>
<evidence type="ECO:0000313" key="7">
    <source>
        <dbReference type="Proteomes" id="UP000514713"/>
    </source>
</evidence>
<dbReference type="GO" id="GO:0016491">
    <property type="term" value="F:oxidoreductase activity"/>
    <property type="evidence" value="ECO:0007669"/>
    <property type="project" value="TreeGrafter"/>
</dbReference>
<dbReference type="Gene3D" id="1.25.10.10">
    <property type="entry name" value="Leucine-rich Repeat Variant"/>
    <property type="match status" value="4"/>
</dbReference>
<evidence type="ECO:0000259" key="5">
    <source>
        <dbReference type="SMART" id="SM00382"/>
    </source>
</evidence>
<proteinExistence type="inferred from homology"/>
<dbReference type="InterPro" id="IPR027417">
    <property type="entry name" value="P-loop_NTPase"/>
</dbReference>
<dbReference type="InterPro" id="IPR011989">
    <property type="entry name" value="ARM-like"/>
</dbReference>
<comment type="similarity">
    <text evidence="1">Belongs to the CpcE/RpcE/PecE family.</text>
</comment>
<keyword evidence="4" id="KW-0456">Lyase</keyword>
<evidence type="ECO:0000256" key="2">
    <source>
        <dbReference type="ARBA" id="ARBA00022549"/>
    </source>
</evidence>
<evidence type="ECO:0000256" key="3">
    <source>
        <dbReference type="ARBA" id="ARBA00022738"/>
    </source>
</evidence>
<dbReference type="SMART" id="SM00382">
    <property type="entry name" value="AAA"/>
    <property type="match status" value="1"/>
</dbReference>
<dbReference type="EMBL" id="CP054698">
    <property type="protein sequence ID" value="QMS91054.1"/>
    <property type="molecule type" value="Genomic_DNA"/>
</dbReference>